<reference evidence="2 3" key="1">
    <citation type="submission" date="2017-09" db="EMBL/GenBank/DDBJ databases">
        <authorList>
            <person name="Ehlers B."/>
            <person name="Leendertz F.H."/>
        </authorList>
    </citation>
    <scope>NUCLEOTIDE SEQUENCE [LARGE SCALE GENOMIC DNA]</scope>
    <source>
        <strain evidence="2 3">DSM 18289</strain>
    </source>
</reference>
<gene>
    <name evidence="2" type="ORF">SAMN06265368_2464</name>
</gene>
<dbReference type="Gene3D" id="3.40.50.1820">
    <property type="entry name" value="alpha/beta hydrolase"/>
    <property type="match status" value="1"/>
</dbReference>
<dbReference type="RefSeq" id="WP_170956073.1">
    <property type="nucleotide sequence ID" value="NZ_OBEL01000002.1"/>
</dbReference>
<dbReference type="PANTHER" id="PTHR43798">
    <property type="entry name" value="MONOACYLGLYCEROL LIPASE"/>
    <property type="match status" value="1"/>
</dbReference>
<dbReference type="InterPro" id="IPR000073">
    <property type="entry name" value="AB_hydrolase_1"/>
</dbReference>
<dbReference type="Proteomes" id="UP000219439">
    <property type="component" value="Unassembled WGS sequence"/>
</dbReference>
<dbReference type="SUPFAM" id="SSF53474">
    <property type="entry name" value="alpha/beta-Hydrolases"/>
    <property type="match status" value="1"/>
</dbReference>
<dbReference type="EMBL" id="OBEL01000002">
    <property type="protein sequence ID" value="SNZ19379.1"/>
    <property type="molecule type" value="Genomic_DNA"/>
</dbReference>
<accession>A0A285PCC9</accession>
<dbReference type="AlphaFoldDB" id="A0A285PCC9"/>
<dbReference type="Pfam" id="PF12697">
    <property type="entry name" value="Abhydrolase_6"/>
    <property type="match status" value="1"/>
</dbReference>
<evidence type="ECO:0000313" key="2">
    <source>
        <dbReference type="EMBL" id="SNZ19379.1"/>
    </source>
</evidence>
<proteinExistence type="predicted"/>
<keyword evidence="3" id="KW-1185">Reference proteome</keyword>
<protein>
    <submittedName>
        <fullName evidence="2">3-oxoadipate enol-lactonase</fullName>
    </submittedName>
</protein>
<feature type="domain" description="AB hydrolase-1" evidence="1">
    <location>
        <begin position="13"/>
        <end position="236"/>
    </location>
</feature>
<dbReference type="PRINTS" id="PR00111">
    <property type="entry name" value="ABHYDROLASE"/>
</dbReference>
<organism evidence="2 3">
    <name type="scientific">Cohaesibacter gelatinilyticus</name>
    <dbReference type="NCBI Taxonomy" id="372072"/>
    <lineage>
        <taxon>Bacteria</taxon>
        <taxon>Pseudomonadati</taxon>
        <taxon>Pseudomonadota</taxon>
        <taxon>Alphaproteobacteria</taxon>
        <taxon>Hyphomicrobiales</taxon>
        <taxon>Cohaesibacteraceae</taxon>
    </lineage>
</organism>
<evidence type="ECO:0000313" key="3">
    <source>
        <dbReference type="Proteomes" id="UP000219439"/>
    </source>
</evidence>
<evidence type="ECO:0000259" key="1">
    <source>
        <dbReference type="Pfam" id="PF12697"/>
    </source>
</evidence>
<sequence length="245" mass="26703">MSDFIDRGTGPVVVLLHGAGVDNRLWDPQISSFETTHRVIAPNLPGHGGVAAVDSVEQMADWIERQLAERGVRRYSVVGLSLGGMVALELASRRPDGVTHLVMIESVPRVSDHPVVRLFARVMINLLRLVPPKLLVMLPGRQMGAETAGAADYIKSAIARMTSSNIHSVMRVALAYDGRPHLAHLRMPVTVMIGEKNKATHDWAAEMTKAIKHSKLIVIPKAGHIANRDAADFTNDALRSVLGER</sequence>
<dbReference type="InterPro" id="IPR050266">
    <property type="entry name" value="AB_hydrolase_sf"/>
</dbReference>
<dbReference type="InterPro" id="IPR029058">
    <property type="entry name" value="AB_hydrolase_fold"/>
</dbReference>
<name>A0A285PCC9_9HYPH</name>